<evidence type="ECO:0000313" key="1">
    <source>
        <dbReference type="EMBL" id="EFQ26473.1"/>
    </source>
</evidence>
<reference evidence="2" key="1">
    <citation type="journal article" date="2012" name="Nat. Genet.">
        <title>Lifestyle transitions in plant pathogenic Colletotrichum fungi deciphered by genome and transcriptome analyses.</title>
        <authorList>
            <person name="O'Connell R.J."/>
            <person name="Thon M.R."/>
            <person name="Hacquard S."/>
            <person name="Amyotte S.G."/>
            <person name="Kleemann J."/>
            <person name="Torres M.F."/>
            <person name="Damm U."/>
            <person name="Buiate E.A."/>
            <person name="Epstein L."/>
            <person name="Alkan N."/>
            <person name="Altmueller J."/>
            <person name="Alvarado-Balderrama L."/>
            <person name="Bauser C.A."/>
            <person name="Becker C."/>
            <person name="Birren B.W."/>
            <person name="Chen Z."/>
            <person name="Choi J."/>
            <person name="Crouch J.A."/>
            <person name="Duvick J.P."/>
            <person name="Farman M.A."/>
            <person name="Gan P."/>
            <person name="Heiman D."/>
            <person name="Henrissat B."/>
            <person name="Howard R.J."/>
            <person name="Kabbage M."/>
            <person name="Koch C."/>
            <person name="Kracher B."/>
            <person name="Kubo Y."/>
            <person name="Law A.D."/>
            <person name="Lebrun M.-H."/>
            <person name="Lee Y.-H."/>
            <person name="Miyara I."/>
            <person name="Moore N."/>
            <person name="Neumann U."/>
            <person name="Nordstroem K."/>
            <person name="Panaccione D.G."/>
            <person name="Panstruga R."/>
            <person name="Place M."/>
            <person name="Proctor R.H."/>
            <person name="Prusky D."/>
            <person name="Rech G."/>
            <person name="Reinhardt R."/>
            <person name="Rollins J.A."/>
            <person name="Rounsley S."/>
            <person name="Schardl C.L."/>
            <person name="Schwartz D.C."/>
            <person name="Shenoy N."/>
            <person name="Shirasu K."/>
            <person name="Sikhakolli U.R."/>
            <person name="Stueber K."/>
            <person name="Sukno S.A."/>
            <person name="Sweigard J.A."/>
            <person name="Takano Y."/>
            <person name="Takahara H."/>
            <person name="Trail F."/>
            <person name="van der Does H.C."/>
            <person name="Voll L.M."/>
            <person name="Will I."/>
            <person name="Young S."/>
            <person name="Zeng Q."/>
            <person name="Zhang J."/>
            <person name="Zhou S."/>
            <person name="Dickman M.B."/>
            <person name="Schulze-Lefert P."/>
            <person name="Ver Loren van Themaat E."/>
            <person name="Ma L.-J."/>
            <person name="Vaillancourt L.J."/>
        </authorList>
    </citation>
    <scope>NUCLEOTIDE SEQUENCE [LARGE SCALE GENOMIC DNA]</scope>
    <source>
        <strain evidence="2">M1.001 / M2 / FGSC 10212</strain>
    </source>
</reference>
<dbReference type="EMBL" id="GG697334">
    <property type="protein sequence ID" value="EFQ26473.1"/>
    <property type="molecule type" value="Genomic_DNA"/>
</dbReference>
<dbReference type="GeneID" id="24406982"/>
<dbReference type="AlphaFoldDB" id="E3Q6M5"/>
<keyword evidence="2" id="KW-1185">Reference proteome</keyword>
<gene>
    <name evidence="1" type="ORF">GLRG_01617</name>
</gene>
<dbReference type="Proteomes" id="UP000008782">
    <property type="component" value="Unassembled WGS sequence"/>
</dbReference>
<protein>
    <submittedName>
        <fullName evidence="1">Uncharacterized protein</fullName>
    </submittedName>
</protein>
<sequence length="99" mass="10843">TIEDDKACVCCPLRVIFPQLSARHNVTRTTQLESQPECRSECPLPPCLDSVHYNSPISLVCGPLCVAELAIIASVGRPEVLRSADLDLTMPWATCPCYL</sequence>
<accession>E3Q6M5</accession>
<organism evidence="2">
    <name type="scientific">Colletotrichum graminicola (strain M1.001 / M2 / FGSC 10212)</name>
    <name type="common">Maize anthracnose fungus</name>
    <name type="synonym">Glomerella graminicola</name>
    <dbReference type="NCBI Taxonomy" id="645133"/>
    <lineage>
        <taxon>Eukaryota</taxon>
        <taxon>Fungi</taxon>
        <taxon>Dikarya</taxon>
        <taxon>Ascomycota</taxon>
        <taxon>Pezizomycotina</taxon>
        <taxon>Sordariomycetes</taxon>
        <taxon>Hypocreomycetidae</taxon>
        <taxon>Glomerellales</taxon>
        <taxon>Glomerellaceae</taxon>
        <taxon>Colletotrichum</taxon>
        <taxon>Colletotrichum graminicola species complex</taxon>
    </lineage>
</organism>
<name>E3Q6M5_COLGM</name>
<evidence type="ECO:0000313" key="2">
    <source>
        <dbReference type="Proteomes" id="UP000008782"/>
    </source>
</evidence>
<dbReference type="HOGENOM" id="CLU_2326283_0_0_1"/>
<dbReference type="RefSeq" id="XP_008090493.1">
    <property type="nucleotide sequence ID" value="XM_008092302.1"/>
</dbReference>
<feature type="non-terminal residue" evidence="1">
    <location>
        <position position="1"/>
    </location>
</feature>
<dbReference type="VEuPathDB" id="FungiDB:GLRG_01617"/>
<proteinExistence type="predicted"/>